<evidence type="ECO:0000313" key="2">
    <source>
        <dbReference type="EMBL" id="RDE22727.1"/>
    </source>
</evidence>
<dbReference type="RefSeq" id="WP_114695360.1">
    <property type="nucleotide sequence ID" value="NZ_QQOH01000002.1"/>
</dbReference>
<dbReference type="PANTHER" id="PTHR30327">
    <property type="entry name" value="UNCHARACTERIZED PROTEIN YQGE"/>
    <property type="match status" value="1"/>
</dbReference>
<proteinExistence type="inferred from homology"/>
<dbReference type="Proteomes" id="UP000253769">
    <property type="component" value="Unassembled WGS sequence"/>
</dbReference>
<reference evidence="2 3" key="1">
    <citation type="submission" date="2018-07" db="EMBL/GenBank/DDBJ databases">
        <title>Motiliproteus coralliicola sp. nov., a bacterium isolated from Coral.</title>
        <authorList>
            <person name="Wang G."/>
        </authorList>
    </citation>
    <scope>NUCLEOTIDE SEQUENCE [LARGE SCALE GENOMIC DNA]</scope>
    <source>
        <strain evidence="2 3">C34</strain>
    </source>
</reference>
<dbReference type="GO" id="GO:0005829">
    <property type="term" value="C:cytosol"/>
    <property type="evidence" value="ECO:0007669"/>
    <property type="project" value="TreeGrafter"/>
</dbReference>
<dbReference type="Gene3D" id="3.40.1740.10">
    <property type="entry name" value="VC0467-like"/>
    <property type="match status" value="1"/>
</dbReference>
<comment type="similarity">
    <text evidence="1">Belongs to the UPF0301 (AlgH) family.</text>
</comment>
<dbReference type="EMBL" id="QQOH01000002">
    <property type="protein sequence ID" value="RDE22727.1"/>
    <property type="molecule type" value="Genomic_DNA"/>
</dbReference>
<sequence>MPEFSFSQTLSRLSRCLLLGLVLLGTVSTVQAWPFLHPFAKQDSYSKQSPQKLLKPGRLLVAMPQQKDPRFKQAVVLLLQYNRNGAVGVIINRPTRLTLGTEFEGRVADAKADQKLFWGGPVSMDQRVMLFEEPTDETDESSPGVLLQQLRVALSGGQFQQLLEQALPQRFRIYAGYTGWAPRQLELEIIHGQWLILPGDPELLFQADTQTIWNQLMSYHNGRLAVIDAVPEDWSFGGDAENLPANRALTPARSG</sequence>
<evidence type="ECO:0000256" key="1">
    <source>
        <dbReference type="ARBA" id="ARBA00009600"/>
    </source>
</evidence>
<dbReference type="SUPFAM" id="SSF143456">
    <property type="entry name" value="VC0467-like"/>
    <property type="match status" value="1"/>
</dbReference>
<dbReference type="Pfam" id="PF02622">
    <property type="entry name" value="DUF179"/>
    <property type="match status" value="1"/>
</dbReference>
<keyword evidence="3" id="KW-1185">Reference proteome</keyword>
<name>A0A369WM29_9GAMM</name>
<comment type="caution">
    <text evidence="2">The sequence shown here is derived from an EMBL/GenBank/DDBJ whole genome shotgun (WGS) entry which is preliminary data.</text>
</comment>
<dbReference type="AlphaFoldDB" id="A0A369WM29"/>
<dbReference type="PANTHER" id="PTHR30327:SF1">
    <property type="entry name" value="UPF0301 PROTEIN YQGE"/>
    <property type="match status" value="1"/>
</dbReference>
<gene>
    <name evidence="2" type="ORF">DV711_09110</name>
</gene>
<accession>A0A369WM29</accession>
<dbReference type="OrthoDB" id="9807486at2"/>
<evidence type="ECO:0000313" key="3">
    <source>
        <dbReference type="Proteomes" id="UP000253769"/>
    </source>
</evidence>
<organism evidence="2 3">
    <name type="scientific">Motiliproteus coralliicola</name>
    <dbReference type="NCBI Taxonomy" id="2283196"/>
    <lineage>
        <taxon>Bacteria</taxon>
        <taxon>Pseudomonadati</taxon>
        <taxon>Pseudomonadota</taxon>
        <taxon>Gammaproteobacteria</taxon>
        <taxon>Oceanospirillales</taxon>
        <taxon>Oceanospirillaceae</taxon>
        <taxon>Motiliproteus</taxon>
    </lineage>
</organism>
<dbReference type="InterPro" id="IPR003774">
    <property type="entry name" value="AlgH-like"/>
</dbReference>
<protein>
    <submittedName>
        <fullName evidence="2">YqgE/AlgH family protein</fullName>
    </submittedName>
</protein>